<dbReference type="InterPro" id="IPR001680">
    <property type="entry name" value="WD40_rpt"/>
</dbReference>
<protein>
    <recommendedName>
        <fullName evidence="6">WD40 repeat domain-containing protein</fullName>
    </recommendedName>
</protein>
<reference evidence="4" key="2">
    <citation type="submission" date="2020-09" db="EMBL/GenBank/DDBJ databases">
        <authorList>
            <person name="Sun Q."/>
            <person name="Ohkuma M."/>
        </authorList>
    </citation>
    <scope>NUCLEOTIDE SEQUENCE</scope>
    <source>
        <strain evidence="4">JCM 4646</strain>
    </source>
</reference>
<comment type="caution">
    <text evidence="4">The sequence shown here is derived from an EMBL/GenBank/DDBJ whole genome shotgun (WGS) entry which is preliminary data.</text>
</comment>
<dbReference type="Proteomes" id="UP000617734">
    <property type="component" value="Unassembled WGS sequence"/>
</dbReference>
<dbReference type="InterPro" id="IPR015943">
    <property type="entry name" value="WD40/YVTN_repeat-like_dom_sf"/>
</dbReference>
<feature type="region of interest" description="Disordered" evidence="3">
    <location>
        <begin position="309"/>
        <end position="370"/>
    </location>
</feature>
<evidence type="ECO:0000313" key="4">
    <source>
        <dbReference type="EMBL" id="GHH84009.1"/>
    </source>
</evidence>
<dbReference type="Gene3D" id="2.130.10.10">
    <property type="entry name" value="YVTN repeat-like/Quinoprotein amine dehydrogenase"/>
    <property type="match status" value="2"/>
</dbReference>
<evidence type="ECO:0008006" key="6">
    <source>
        <dbReference type="Google" id="ProtNLM"/>
    </source>
</evidence>
<evidence type="ECO:0000313" key="5">
    <source>
        <dbReference type="Proteomes" id="UP000617734"/>
    </source>
</evidence>
<dbReference type="RefSeq" id="WP_229928023.1">
    <property type="nucleotide sequence ID" value="NZ_BNBO01000070.1"/>
</dbReference>
<dbReference type="InterPro" id="IPR011044">
    <property type="entry name" value="Quino_amine_DH_bsu"/>
</dbReference>
<dbReference type="Pfam" id="PF00400">
    <property type="entry name" value="WD40"/>
    <property type="match status" value="1"/>
</dbReference>
<dbReference type="AlphaFoldDB" id="A0A919L5B6"/>
<sequence>MITEPLLVPADCEPCPMMIPKLPLHDPRWRDLRGARAEDVKAILEQMAAATGTGTGDGWRQSWACLAEDLIDDGTVSDGAYAALPHLVEAAAALPAGQAVDFWVDLGFIVTAEDRPPVPADLRAGFSAALRLAEQAALRSFLVADAPARVCARLALSCVAFAGHRSGAALWDLQLQEGHLLLVCPGCGYDTEIPDFFVDPVRPPFEAPGLPASADARPAGHPWGEVADVLRGAALGEGWEAFLGVARRAAEAEVPPETPGQAALCLVAGMVAAKGTPQWAGREWARKLMLLTGGFRCWSCEQTWTIADGLSGDPDDAHPRSPLPQTPSPGPLPRILKPQILIPQAAAGGGAGAATKPEAAGRSGEAVTRPRQDGNALLAAGSVPWGPVPVFSAAVPGPLGGVNSLAVVTRPDRSVLLAGAGDAGVVCLWDPADGRLVHGPLEGHPDPVLSMASLLLPDGRVLLASGGGTGTIALWDTVTGQPVLEPVVNWLGEVTGMCTAVVPDGRTLLVSATSRGAVRLRDPASGETIGRLNPSGRPIHAITALPIAAGHTLIAAADAQGGVQVWDPAVDDPWDRGAAVQLNERALKDADHRVATVAAVPRAEGTLLATGDRRGVVMLWDPATGAPVGDGLPPATSAGGTPAMAATTLRGGRTVLVTALKGARSLRVWEPDTGSVQRIALDVVVTCVATAGPVLVVGHDAGVLGLPLRQQ</sequence>
<proteinExistence type="predicted"/>
<keyword evidence="1" id="KW-0853">WD repeat</keyword>
<gene>
    <name evidence="4" type="ORF">GCM10018781_72470</name>
</gene>
<dbReference type="EMBL" id="BNBO01000070">
    <property type="protein sequence ID" value="GHH84009.1"/>
    <property type="molecule type" value="Genomic_DNA"/>
</dbReference>
<dbReference type="PANTHER" id="PTHR19848:SF8">
    <property type="entry name" value="F-BOX AND WD REPEAT DOMAIN CONTAINING 7"/>
    <property type="match status" value="1"/>
</dbReference>
<accession>A0A919L5B6</accession>
<reference evidence="4" key="1">
    <citation type="journal article" date="2014" name="Int. J. Syst. Evol. Microbiol.">
        <title>Complete genome sequence of Corynebacterium casei LMG S-19264T (=DSM 44701T), isolated from a smear-ripened cheese.</title>
        <authorList>
            <consortium name="US DOE Joint Genome Institute (JGI-PGF)"/>
            <person name="Walter F."/>
            <person name="Albersmeier A."/>
            <person name="Kalinowski J."/>
            <person name="Ruckert C."/>
        </authorList>
    </citation>
    <scope>NUCLEOTIDE SEQUENCE</scope>
    <source>
        <strain evidence="4">JCM 4646</strain>
    </source>
</reference>
<keyword evidence="2" id="KW-0677">Repeat</keyword>
<dbReference type="SUPFAM" id="SSF50969">
    <property type="entry name" value="YVTN repeat-like/Quinoprotein amine dehydrogenase"/>
    <property type="match status" value="1"/>
</dbReference>
<evidence type="ECO:0000256" key="2">
    <source>
        <dbReference type="ARBA" id="ARBA00022737"/>
    </source>
</evidence>
<name>A0A919L5B6_9ACTN</name>
<feature type="compositionally biased region" description="Pro residues" evidence="3">
    <location>
        <begin position="321"/>
        <end position="332"/>
    </location>
</feature>
<keyword evidence="5" id="KW-1185">Reference proteome</keyword>
<evidence type="ECO:0000256" key="1">
    <source>
        <dbReference type="ARBA" id="ARBA00022574"/>
    </source>
</evidence>
<dbReference type="PANTHER" id="PTHR19848">
    <property type="entry name" value="WD40 REPEAT PROTEIN"/>
    <property type="match status" value="1"/>
</dbReference>
<dbReference type="GeneID" id="95357496"/>
<evidence type="ECO:0000256" key="3">
    <source>
        <dbReference type="SAM" id="MobiDB-lite"/>
    </source>
</evidence>
<dbReference type="SMART" id="SM00320">
    <property type="entry name" value="WD40"/>
    <property type="match status" value="5"/>
</dbReference>
<organism evidence="4 5">
    <name type="scientific">Kitasatospora indigofera</name>
    <dbReference type="NCBI Taxonomy" id="67307"/>
    <lineage>
        <taxon>Bacteria</taxon>
        <taxon>Bacillati</taxon>
        <taxon>Actinomycetota</taxon>
        <taxon>Actinomycetes</taxon>
        <taxon>Kitasatosporales</taxon>
        <taxon>Streptomycetaceae</taxon>
        <taxon>Kitasatospora</taxon>
    </lineage>
</organism>